<evidence type="ECO:0008006" key="3">
    <source>
        <dbReference type="Google" id="ProtNLM"/>
    </source>
</evidence>
<organism evidence="1">
    <name type="scientific">Candidatus Moduliflexus flocculans</name>
    <dbReference type="NCBI Taxonomy" id="1499966"/>
    <lineage>
        <taxon>Bacteria</taxon>
        <taxon>Candidatus Moduliflexota</taxon>
        <taxon>Candidatus Moduliflexia</taxon>
        <taxon>Candidatus Moduliflexales</taxon>
        <taxon>Candidatus Moduliflexaceae</taxon>
    </lineage>
</organism>
<dbReference type="NCBIfam" id="TIGR01784">
    <property type="entry name" value="T_den_put_tspse"/>
    <property type="match status" value="1"/>
</dbReference>
<proteinExistence type="predicted"/>
<dbReference type="STRING" id="1499966.U14_00075"/>
<evidence type="ECO:0000313" key="1">
    <source>
        <dbReference type="EMBL" id="GAK48864.1"/>
    </source>
</evidence>
<dbReference type="AlphaFoldDB" id="A0A0S6VPJ9"/>
<evidence type="ECO:0000313" key="2">
    <source>
        <dbReference type="Proteomes" id="UP000030700"/>
    </source>
</evidence>
<gene>
    <name evidence="1" type="ORF">U14_00075</name>
</gene>
<protein>
    <recommendedName>
        <fullName evidence="3">Transposase</fullName>
    </recommendedName>
</protein>
<dbReference type="PANTHER" id="PTHR41317">
    <property type="entry name" value="PD-(D_E)XK NUCLEASE FAMILY TRANSPOSASE"/>
    <property type="match status" value="1"/>
</dbReference>
<accession>A0A0S6VPJ9</accession>
<sequence length="278" mass="32080">MKFADPKSNIAFKKIFGDEHHKHILISFLNAVLDLQGAKAIVDIIMLNPYQAPKIDGLKETMLDVSAKTQAGVTFIVEMQVEKQVYFDKRALYYASKAYVSQIDKAVDYPKLNQVIFIGILDFAYFDFPHYLSRHVMFETVTRQQTIKDIEFNFIELPKFQKQEQDLSSVLDQWVYFIKHAEDLHIIPDSLAATPEIVSAFEAAEQHRWTKEELDVYDYWQMEEAGHHDAIETAKRDGRLEGERKEKRNIAQKMLAAGMDRQTISQITGLSEAELDAL</sequence>
<dbReference type="Pfam" id="PF12784">
    <property type="entry name" value="PDDEXK_2"/>
    <property type="match status" value="1"/>
</dbReference>
<dbReference type="PANTHER" id="PTHR41317:SF1">
    <property type="entry name" value="PD-(D_E)XK NUCLEASE FAMILY TRANSPOSASE"/>
    <property type="match status" value="1"/>
</dbReference>
<dbReference type="HOGENOM" id="CLU_057504_1_1_0"/>
<name>A0A0S6VPJ9_9BACT</name>
<dbReference type="InterPro" id="IPR010106">
    <property type="entry name" value="RpnA"/>
</dbReference>
<dbReference type="EMBL" id="DF820455">
    <property type="protein sequence ID" value="GAK48864.1"/>
    <property type="molecule type" value="Genomic_DNA"/>
</dbReference>
<dbReference type="Proteomes" id="UP000030700">
    <property type="component" value="Unassembled WGS sequence"/>
</dbReference>
<reference evidence="1" key="1">
    <citation type="journal article" date="2015" name="PeerJ">
        <title>First genomic representation of candidate bacterial phylum KSB3 points to enhanced environmental sensing as a trigger of wastewater bulking.</title>
        <authorList>
            <person name="Sekiguchi Y."/>
            <person name="Ohashi A."/>
            <person name="Parks D.H."/>
            <person name="Yamauchi T."/>
            <person name="Tyson G.W."/>
            <person name="Hugenholtz P."/>
        </authorList>
    </citation>
    <scope>NUCLEOTIDE SEQUENCE [LARGE SCALE GENOMIC DNA]</scope>
</reference>
<keyword evidence="2" id="KW-1185">Reference proteome</keyword>